<gene>
    <name evidence="2" type="ORF">PRL19_08730</name>
</gene>
<accession>A0ABY7UNA0</accession>
<keyword evidence="3" id="KW-1185">Reference proteome</keyword>
<evidence type="ECO:0000256" key="1">
    <source>
        <dbReference type="SAM" id="Coils"/>
    </source>
</evidence>
<evidence type="ECO:0008006" key="4">
    <source>
        <dbReference type="Google" id="ProtNLM"/>
    </source>
</evidence>
<organism evidence="2 3">
    <name type="scientific">Paracoccus marcusii</name>
    <dbReference type="NCBI Taxonomy" id="59779"/>
    <lineage>
        <taxon>Bacteria</taxon>
        <taxon>Pseudomonadati</taxon>
        <taxon>Pseudomonadota</taxon>
        <taxon>Alphaproteobacteria</taxon>
        <taxon>Rhodobacterales</taxon>
        <taxon>Paracoccaceae</taxon>
        <taxon>Paracoccus</taxon>
    </lineage>
</organism>
<sequence>MAEEPDLVVSAGFSDAQLVKDANKVVAAFKKRGEEAQKAFQDAQGKVGNSQAARAHARELDRLSKAYDPAYRAASRYEAEVKKLDRALDVGALTQTQYTARVASAAREMKQATEVVEQTAQGSRRYGGAMQQVGYQVGDFAVQVGAGTSAVQALGQQLPQLLGGFGAMGALAGAGAAILIPLGAALYRVATDSETLEERTADLTKSTDAYVDAAEAAMTPIEELRNQYGDLADEVARANSAMAMLSAIRARTDVMGAARGLSAPLGVNLNPDPLPVRGDGTVDPNREYMRRKEMERDLQRVKDLTGASAEQFEKLRMAINRVDSSNSVEAVARDAENLLATISELATNDGADLDFLGNWGSQVYAVMQQAQRQVEAGADAMVREQRRIVSEYQTDTDKLKKLTDDRASAQRIMDAAIKSGNEETARLTQERLDLIDAEISKVQALGRANDDAFVAMQKRIQQGAWGVISGAVESATGNSLEQWGKDLEASQRGILELIKSRESGGNYNATLDNGRYTGGQRDLVNMTLNEVLEMQRQMLAHPDNTHNSSAAGAYQIVSTTMRGLIKELGLSGNELYSREMQDRMAQQLLRQRMPQGIEGLRNEWEGLRGVSPAVIQQALGQQSIERMDPELQREADERLKEQVRDRERLAKQAKDYGDQLSASLITQQQANDLSRQQAEQVAAIKALRLDPEAEARAIAQVTAEIERQRTVMALQADAKRRNVDLDAQLADGTMTYREAIEALGAAKAADIVATNERAIAEGRAAEAQQFMADQQQRVEQGLVRSIAAGQSFTDVLANVATAFAEAALQAALFNSGPWAKGGGMGWLGAVTSTIFGGGDALSAGLKVAGLNPVRSFDGGGYTWSGPRSGGLDGKGGQLHMLHPNERVLDLTRGQTHGSGSQSVALTFDLRGTTGDRVLDEKIRRAGEAMLERVPSVMAEHQKREQ</sequence>
<dbReference type="SUPFAM" id="SSF53955">
    <property type="entry name" value="Lysozyme-like"/>
    <property type="match status" value="1"/>
</dbReference>
<dbReference type="InterPro" id="IPR023346">
    <property type="entry name" value="Lysozyme-like_dom_sf"/>
</dbReference>
<dbReference type="Gene3D" id="1.10.530.10">
    <property type="match status" value="1"/>
</dbReference>
<dbReference type="Proteomes" id="UP001216899">
    <property type="component" value="Chromosome"/>
</dbReference>
<name>A0ABY7UNA0_9RHOB</name>
<dbReference type="EMBL" id="CP117466">
    <property type="protein sequence ID" value="WDA11404.1"/>
    <property type="molecule type" value="Genomic_DNA"/>
</dbReference>
<evidence type="ECO:0000313" key="3">
    <source>
        <dbReference type="Proteomes" id="UP001216899"/>
    </source>
</evidence>
<keyword evidence="1" id="KW-0175">Coiled coil</keyword>
<evidence type="ECO:0000313" key="2">
    <source>
        <dbReference type="EMBL" id="WDA11404.1"/>
    </source>
</evidence>
<proteinExistence type="predicted"/>
<protein>
    <recommendedName>
        <fullName evidence="4">Bacteriophage tail tape measure N-terminal domain-containing protein</fullName>
    </recommendedName>
</protein>
<dbReference type="RefSeq" id="WP_273742660.1">
    <property type="nucleotide sequence ID" value="NZ_CP117466.1"/>
</dbReference>
<feature type="coiled-coil region" evidence="1">
    <location>
        <begin position="632"/>
        <end position="659"/>
    </location>
</feature>
<reference evidence="2 3" key="1">
    <citation type="submission" date="2023-02" db="EMBL/GenBank/DDBJ databases">
        <title>Whole genome sequenc of Paracoccus marcusii MBLB0836.</title>
        <authorList>
            <person name="Seo M.-J."/>
            <person name="Cho E.-S."/>
            <person name="Hwang C.Y."/>
        </authorList>
    </citation>
    <scope>NUCLEOTIDE SEQUENCE [LARGE SCALE GENOMIC DNA]</scope>
    <source>
        <strain evidence="2 3">MBLB0836</strain>
    </source>
</reference>